<reference evidence="7" key="1">
    <citation type="submission" date="2024-03" db="EMBL/GenBank/DDBJ databases">
        <authorList>
            <consortium name="ELIXIR-Norway"/>
            <consortium name="Elixir Norway"/>
        </authorList>
    </citation>
    <scope>NUCLEOTIDE SEQUENCE</scope>
</reference>
<gene>
    <name evidence="7" type="ORF">CSSPJE1EN2_LOCUS18913</name>
</gene>
<evidence type="ECO:0000259" key="6">
    <source>
        <dbReference type="Pfam" id="PF01095"/>
    </source>
</evidence>
<feature type="domain" description="Pectinesterase catalytic" evidence="6">
    <location>
        <begin position="2"/>
        <end position="83"/>
    </location>
</feature>
<dbReference type="PANTHER" id="PTHR31321">
    <property type="entry name" value="ACYL-COA THIOESTER HYDROLASE YBHC-RELATED"/>
    <property type="match status" value="1"/>
</dbReference>
<dbReference type="EMBL" id="OZ023706">
    <property type="protein sequence ID" value="CAK9876871.1"/>
    <property type="molecule type" value="Genomic_DNA"/>
</dbReference>
<keyword evidence="8" id="KW-1185">Reference proteome</keyword>
<evidence type="ECO:0000256" key="3">
    <source>
        <dbReference type="ARBA" id="ARBA00013229"/>
    </source>
</evidence>
<dbReference type="PANTHER" id="PTHR31321:SF57">
    <property type="entry name" value="PECTINESTERASE 53-RELATED"/>
    <property type="match status" value="1"/>
</dbReference>
<dbReference type="InterPro" id="IPR012334">
    <property type="entry name" value="Pectin_lyas_fold"/>
</dbReference>
<dbReference type="Pfam" id="PF01095">
    <property type="entry name" value="Pectinesterase"/>
    <property type="match status" value="1"/>
</dbReference>
<evidence type="ECO:0000256" key="1">
    <source>
        <dbReference type="ARBA" id="ARBA00005184"/>
    </source>
</evidence>
<sequence>MVYLGRAWGNNSWVMFANTFMDKIVMPKGWDDWHIPACDKTVYYAQFNCTGEGASTMGQVEWARELTPEEAGPFITTKFINGESWLETLPVTSTWPSPLIP</sequence>
<comment type="pathway">
    <text evidence="1">Glycan metabolism; pectin degradation; 2-dehydro-3-deoxy-D-gluconate from pectin: step 1/5.</text>
</comment>
<evidence type="ECO:0000313" key="8">
    <source>
        <dbReference type="Proteomes" id="UP001497522"/>
    </source>
</evidence>
<proteinExistence type="inferred from homology"/>
<evidence type="ECO:0000256" key="4">
    <source>
        <dbReference type="ARBA" id="ARBA00022801"/>
    </source>
</evidence>
<dbReference type="EC" id="3.1.1.11" evidence="3"/>
<dbReference type="Proteomes" id="UP001497522">
    <property type="component" value="Chromosome 5"/>
</dbReference>
<keyword evidence="4" id="KW-0378">Hydrolase</keyword>
<keyword evidence="5" id="KW-0063">Aspartyl esterase</keyword>
<comment type="similarity">
    <text evidence="2">Belongs to the pectinesterase family.</text>
</comment>
<evidence type="ECO:0000313" key="7">
    <source>
        <dbReference type="EMBL" id="CAK9876871.1"/>
    </source>
</evidence>
<dbReference type="SUPFAM" id="SSF51126">
    <property type="entry name" value="Pectin lyase-like"/>
    <property type="match status" value="1"/>
</dbReference>
<evidence type="ECO:0000256" key="2">
    <source>
        <dbReference type="ARBA" id="ARBA00008891"/>
    </source>
</evidence>
<name>A0ABP1BM48_9BRYO</name>
<organism evidence="7 8">
    <name type="scientific">Sphagnum jensenii</name>
    <dbReference type="NCBI Taxonomy" id="128206"/>
    <lineage>
        <taxon>Eukaryota</taxon>
        <taxon>Viridiplantae</taxon>
        <taxon>Streptophyta</taxon>
        <taxon>Embryophyta</taxon>
        <taxon>Bryophyta</taxon>
        <taxon>Sphagnophytina</taxon>
        <taxon>Sphagnopsida</taxon>
        <taxon>Sphagnales</taxon>
        <taxon>Sphagnaceae</taxon>
        <taxon>Sphagnum</taxon>
    </lineage>
</organism>
<dbReference type="Gene3D" id="2.160.20.10">
    <property type="entry name" value="Single-stranded right-handed beta-helix, Pectin lyase-like"/>
    <property type="match status" value="1"/>
</dbReference>
<dbReference type="InterPro" id="IPR000070">
    <property type="entry name" value="Pectinesterase_cat"/>
</dbReference>
<accession>A0ABP1BM48</accession>
<protein>
    <recommendedName>
        <fullName evidence="3">pectinesterase</fullName>
        <ecNumber evidence="3">3.1.1.11</ecNumber>
    </recommendedName>
</protein>
<evidence type="ECO:0000256" key="5">
    <source>
        <dbReference type="ARBA" id="ARBA00023085"/>
    </source>
</evidence>
<dbReference type="InterPro" id="IPR011050">
    <property type="entry name" value="Pectin_lyase_fold/virulence"/>
</dbReference>